<evidence type="ECO:0000313" key="2">
    <source>
        <dbReference type="Proteomes" id="UP000316621"/>
    </source>
</evidence>
<evidence type="ECO:0000313" key="1">
    <source>
        <dbReference type="EMBL" id="RZC70482.1"/>
    </source>
</evidence>
<dbReference type="Proteomes" id="UP000316621">
    <property type="component" value="Chromosome 7"/>
</dbReference>
<keyword evidence="2" id="KW-1185">Reference proteome</keyword>
<name>A0A4Y7KDQ4_PAPSO</name>
<proteinExistence type="predicted"/>
<reference evidence="1 2" key="1">
    <citation type="journal article" date="2018" name="Science">
        <title>The opium poppy genome and morphinan production.</title>
        <authorList>
            <person name="Guo L."/>
            <person name="Winzer T."/>
            <person name="Yang X."/>
            <person name="Li Y."/>
            <person name="Ning Z."/>
            <person name="He Z."/>
            <person name="Teodor R."/>
            <person name="Lu Y."/>
            <person name="Bowser T.A."/>
            <person name="Graham I.A."/>
            <person name="Ye K."/>
        </authorList>
    </citation>
    <scope>NUCLEOTIDE SEQUENCE [LARGE SCALE GENOMIC DNA]</scope>
    <source>
        <strain evidence="2">cv. HN1</strain>
        <tissue evidence="1">Leaves</tissue>
    </source>
</reference>
<dbReference type="Gramene" id="RZC70482">
    <property type="protein sequence ID" value="RZC70482"/>
    <property type="gene ID" value="C5167_033636"/>
</dbReference>
<organism evidence="1 2">
    <name type="scientific">Papaver somniferum</name>
    <name type="common">Opium poppy</name>
    <dbReference type="NCBI Taxonomy" id="3469"/>
    <lineage>
        <taxon>Eukaryota</taxon>
        <taxon>Viridiplantae</taxon>
        <taxon>Streptophyta</taxon>
        <taxon>Embryophyta</taxon>
        <taxon>Tracheophyta</taxon>
        <taxon>Spermatophyta</taxon>
        <taxon>Magnoliopsida</taxon>
        <taxon>Ranunculales</taxon>
        <taxon>Papaveraceae</taxon>
        <taxon>Papaveroideae</taxon>
        <taxon>Papaver</taxon>
    </lineage>
</organism>
<sequence length="148" mass="16752">MAKGRFIKAYLNRWRQLGTTTLGLTPSSSSTSYDQDGDNCCFLQCWAILRGPCVNDTLLHAEEEDDQENSIREEKIIMKRTSSSLGIPKDVPKGHLVVYVGEDYKSWIHRAEECGTWSLAVTPSWIIEQRNVEPGVLQFHPGLTRRLG</sequence>
<gene>
    <name evidence="1" type="ORF">C5167_033636</name>
</gene>
<protein>
    <submittedName>
        <fullName evidence="1">Uncharacterized protein</fullName>
    </submittedName>
</protein>
<dbReference type="EMBL" id="CM010721">
    <property type="protein sequence ID" value="RZC70482.1"/>
    <property type="molecule type" value="Genomic_DNA"/>
</dbReference>
<accession>A0A4Y7KDQ4</accession>
<dbReference type="AlphaFoldDB" id="A0A4Y7KDQ4"/>